<name>A0ABD5E299_9ACTN</name>
<dbReference type="EMBL" id="JAVRER010000006">
    <property type="protein sequence ID" value="MDT0414922.1"/>
    <property type="molecule type" value="Genomic_DNA"/>
</dbReference>
<dbReference type="RefSeq" id="WP_093853097.1">
    <property type="nucleotide sequence ID" value="NZ_JAVRER010000006.1"/>
</dbReference>
<evidence type="ECO:0000256" key="2">
    <source>
        <dbReference type="PROSITE-ProRule" id="PRU00169"/>
    </source>
</evidence>
<dbReference type="PANTHER" id="PTHR44591:SF3">
    <property type="entry name" value="RESPONSE REGULATORY DOMAIN-CONTAINING PROTEIN"/>
    <property type="match status" value="1"/>
</dbReference>
<comment type="caution">
    <text evidence="4">The sequence shown here is derived from an EMBL/GenBank/DDBJ whole genome shotgun (WGS) entry which is preliminary data.</text>
</comment>
<dbReference type="SMART" id="SM00448">
    <property type="entry name" value="REC"/>
    <property type="match status" value="1"/>
</dbReference>
<evidence type="ECO:0000259" key="3">
    <source>
        <dbReference type="PROSITE" id="PS50110"/>
    </source>
</evidence>
<dbReference type="InterPro" id="IPR001789">
    <property type="entry name" value="Sig_transdc_resp-reg_receiver"/>
</dbReference>
<keyword evidence="1 2" id="KW-0597">Phosphoprotein</keyword>
<dbReference type="Proteomes" id="UP001183607">
    <property type="component" value="Unassembled WGS sequence"/>
</dbReference>
<reference evidence="5" key="1">
    <citation type="submission" date="2023-07" db="EMBL/GenBank/DDBJ databases">
        <title>30 novel species of actinomycetes from the DSMZ collection.</title>
        <authorList>
            <person name="Nouioui I."/>
        </authorList>
    </citation>
    <scope>NUCLEOTIDE SEQUENCE [LARGE SCALE GENOMIC DNA]</scope>
    <source>
        <strain evidence="5">DSM 41982</strain>
    </source>
</reference>
<evidence type="ECO:0000313" key="5">
    <source>
        <dbReference type="Proteomes" id="UP001183607"/>
    </source>
</evidence>
<dbReference type="PANTHER" id="PTHR44591">
    <property type="entry name" value="STRESS RESPONSE REGULATOR PROTEIN 1"/>
    <property type="match status" value="1"/>
</dbReference>
<feature type="domain" description="Response regulatory" evidence="3">
    <location>
        <begin position="6"/>
        <end position="123"/>
    </location>
</feature>
<sequence>MPAETAILLVDDHPDTLFALESVLAPLGRPVLRAHSGEEALKCVLRGGVGLVLLDVVMPGTGGLEVAGYMRGVDRAQDIPVVLVTGLGRERALAERARALGAADLLTKPVDPWTLCTKAEYLLERYERVVALREQVRELRAELELAAAREG</sequence>
<protein>
    <submittedName>
        <fullName evidence="4">Response regulator</fullName>
    </submittedName>
</protein>
<organism evidence="4 5">
    <name type="scientific">Streptomyces evansiae</name>
    <dbReference type="NCBI Taxonomy" id="3075535"/>
    <lineage>
        <taxon>Bacteria</taxon>
        <taxon>Bacillati</taxon>
        <taxon>Actinomycetota</taxon>
        <taxon>Actinomycetes</taxon>
        <taxon>Kitasatosporales</taxon>
        <taxon>Streptomycetaceae</taxon>
        <taxon>Streptomyces</taxon>
    </lineage>
</organism>
<evidence type="ECO:0000256" key="1">
    <source>
        <dbReference type="ARBA" id="ARBA00022553"/>
    </source>
</evidence>
<evidence type="ECO:0000313" key="4">
    <source>
        <dbReference type="EMBL" id="MDT0414922.1"/>
    </source>
</evidence>
<dbReference type="Gene3D" id="3.40.50.2300">
    <property type="match status" value="1"/>
</dbReference>
<dbReference type="InterPro" id="IPR050595">
    <property type="entry name" value="Bact_response_regulator"/>
</dbReference>
<proteinExistence type="predicted"/>
<dbReference type="InterPro" id="IPR011006">
    <property type="entry name" value="CheY-like_superfamily"/>
</dbReference>
<dbReference type="AlphaFoldDB" id="A0ABD5E299"/>
<dbReference type="PROSITE" id="PS50110">
    <property type="entry name" value="RESPONSE_REGULATORY"/>
    <property type="match status" value="1"/>
</dbReference>
<dbReference type="SUPFAM" id="SSF52172">
    <property type="entry name" value="CheY-like"/>
    <property type="match status" value="1"/>
</dbReference>
<feature type="modified residue" description="4-aspartylphosphate" evidence="2">
    <location>
        <position position="55"/>
    </location>
</feature>
<accession>A0ABD5E299</accession>
<dbReference type="Pfam" id="PF00072">
    <property type="entry name" value="Response_reg"/>
    <property type="match status" value="1"/>
</dbReference>
<gene>
    <name evidence="4" type="ORF">RM574_05410</name>
</gene>